<gene>
    <name evidence="2" type="ORF">CAOG_002850</name>
</gene>
<evidence type="ECO:0000313" key="2">
    <source>
        <dbReference type="EMBL" id="KJE91759.1"/>
    </source>
</evidence>
<proteinExistence type="predicted"/>
<dbReference type="RefSeq" id="XP_004348663.1">
    <property type="nucleotide sequence ID" value="XM_004348613.2"/>
</dbReference>
<dbReference type="AlphaFoldDB" id="A0A0D2X213"/>
<feature type="region of interest" description="Disordered" evidence="1">
    <location>
        <begin position="231"/>
        <end position="265"/>
    </location>
</feature>
<sequence>MVVIEELTEDEAAVTVADLVSSLDAVIEENEHEHEHEHEHDDDDDQPPDHANATTGANAPSITRDDNDRSQMVTESESASTTATTDAMLSSSPSLLEGSHNNMYVYGGDGGMATVQTRNHDDAAAAAATMPPYYAQPTLLEHQHPPQESPFGFRGSSMHPSSLTAFTQAMHPAWTMDAAGYPGMAPSPPDSMSVADDTCTSSSTTDTNHAAVHDHVGEYMTVDGSFARHFPPHADHPESGTNPHHQEHAQGDGIHGAQPSDTNEAEMSEFSRLFLEVYLDAVRQPTLDALVALLHLQSTVALETSAGTLSLSNATAAAECLWTVFASAADFCVDVAHTELIQPWDQTYLVQMQARLVYSNSEAFSAACAALGLQHHHASASQSPLSPPNTPPDARGHNQPVICPVTQTFVLVPNTAGSFCISKSTLSLSGVFSST</sequence>
<feature type="compositionally biased region" description="Basic and acidic residues" evidence="1">
    <location>
        <begin position="232"/>
        <end position="250"/>
    </location>
</feature>
<dbReference type="Proteomes" id="UP000008743">
    <property type="component" value="Unassembled WGS sequence"/>
</dbReference>
<feature type="compositionally biased region" description="Low complexity" evidence="1">
    <location>
        <begin position="74"/>
        <end position="92"/>
    </location>
</feature>
<name>A0A0D2X213_CAPO3</name>
<feature type="compositionally biased region" description="Basic and acidic residues" evidence="1">
    <location>
        <begin position="30"/>
        <end position="39"/>
    </location>
</feature>
<dbReference type="EMBL" id="KE346363">
    <property type="protein sequence ID" value="KJE91759.1"/>
    <property type="molecule type" value="Genomic_DNA"/>
</dbReference>
<feature type="compositionally biased region" description="Polar residues" evidence="1">
    <location>
        <begin position="52"/>
        <end position="61"/>
    </location>
</feature>
<keyword evidence="3" id="KW-1185">Reference proteome</keyword>
<feature type="region of interest" description="Disordered" evidence="1">
    <location>
        <begin position="30"/>
        <end position="99"/>
    </location>
</feature>
<protein>
    <submittedName>
        <fullName evidence="2">Uncharacterized protein</fullName>
    </submittedName>
</protein>
<dbReference type="InParanoid" id="A0A0D2X213"/>
<organism evidence="2 3">
    <name type="scientific">Capsaspora owczarzaki (strain ATCC 30864)</name>
    <dbReference type="NCBI Taxonomy" id="595528"/>
    <lineage>
        <taxon>Eukaryota</taxon>
        <taxon>Filasterea</taxon>
        <taxon>Capsaspora</taxon>
    </lineage>
</organism>
<evidence type="ECO:0000256" key="1">
    <source>
        <dbReference type="SAM" id="MobiDB-lite"/>
    </source>
</evidence>
<evidence type="ECO:0000313" key="3">
    <source>
        <dbReference type="Proteomes" id="UP000008743"/>
    </source>
</evidence>
<reference evidence="3" key="1">
    <citation type="submission" date="2011-02" db="EMBL/GenBank/DDBJ databases">
        <title>The Genome Sequence of Capsaspora owczarzaki ATCC 30864.</title>
        <authorList>
            <person name="Russ C."/>
            <person name="Cuomo C."/>
            <person name="Burger G."/>
            <person name="Gray M.W."/>
            <person name="Holland P.W.H."/>
            <person name="King N."/>
            <person name="Lang F.B.F."/>
            <person name="Roger A.J."/>
            <person name="Ruiz-Trillo I."/>
            <person name="Young S.K."/>
            <person name="Zeng Q."/>
            <person name="Gargeya S."/>
            <person name="Alvarado L."/>
            <person name="Berlin A."/>
            <person name="Chapman S.B."/>
            <person name="Chen Z."/>
            <person name="Freedman E."/>
            <person name="Gellesch M."/>
            <person name="Goldberg J."/>
            <person name="Griggs A."/>
            <person name="Gujja S."/>
            <person name="Heilman E."/>
            <person name="Heiman D."/>
            <person name="Howarth C."/>
            <person name="Mehta T."/>
            <person name="Neiman D."/>
            <person name="Pearson M."/>
            <person name="Roberts A."/>
            <person name="Saif S."/>
            <person name="Shea T."/>
            <person name="Shenoy N."/>
            <person name="Sisk P."/>
            <person name="Stolte C."/>
            <person name="Sykes S."/>
            <person name="White J."/>
            <person name="Yandava C."/>
            <person name="Haas B."/>
            <person name="Nusbaum C."/>
            <person name="Birren B."/>
        </authorList>
    </citation>
    <scope>NUCLEOTIDE SEQUENCE</scope>
    <source>
        <strain evidence="3">ATCC 30864</strain>
    </source>
</reference>
<accession>A0A0D2X213</accession>